<dbReference type="EMBL" id="MZNU01000373">
    <property type="protein sequence ID" value="OWO98943.1"/>
    <property type="molecule type" value="Genomic_DNA"/>
</dbReference>
<name>A0A218YVJ5_9HELO</name>
<accession>A0A218YVJ5</accession>
<dbReference type="AlphaFoldDB" id="A0A218YVJ5"/>
<reference evidence="3 4" key="1">
    <citation type="submission" date="2017-04" db="EMBL/GenBank/DDBJ databases">
        <title>Draft genome sequence of Marssonina coronaria NL1: causal agent of apple blotch.</title>
        <authorList>
            <person name="Cheng Q."/>
        </authorList>
    </citation>
    <scope>NUCLEOTIDE SEQUENCE [LARGE SCALE GENOMIC DNA]</scope>
    <source>
        <strain evidence="3 4">NL1</strain>
    </source>
</reference>
<protein>
    <recommendedName>
        <fullName evidence="2">DUF7932 domain-containing protein</fullName>
    </recommendedName>
</protein>
<dbReference type="OrthoDB" id="5319158at2759"/>
<feature type="region of interest" description="Disordered" evidence="1">
    <location>
        <begin position="12"/>
        <end position="40"/>
    </location>
</feature>
<dbReference type="InterPro" id="IPR057692">
    <property type="entry name" value="DUF7932"/>
</dbReference>
<keyword evidence="4" id="KW-1185">Reference proteome</keyword>
<proteinExistence type="predicted"/>
<evidence type="ECO:0000259" key="2">
    <source>
        <dbReference type="Pfam" id="PF25560"/>
    </source>
</evidence>
<evidence type="ECO:0000313" key="4">
    <source>
        <dbReference type="Proteomes" id="UP000242519"/>
    </source>
</evidence>
<gene>
    <name evidence="3" type="ORF">B2J93_6093</name>
</gene>
<comment type="caution">
    <text evidence="3">The sequence shown here is derived from an EMBL/GenBank/DDBJ whole genome shotgun (WGS) entry which is preliminary data.</text>
</comment>
<evidence type="ECO:0000256" key="1">
    <source>
        <dbReference type="SAM" id="MobiDB-lite"/>
    </source>
</evidence>
<feature type="domain" description="DUF7932" evidence="2">
    <location>
        <begin position="146"/>
        <end position="229"/>
    </location>
</feature>
<organism evidence="3 4">
    <name type="scientific">Diplocarpon coronariae</name>
    <dbReference type="NCBI Taxonomy" id="2795749"/>
    <lineage>
        <taxon>Eukaryota</taxon>
        <taxon>Fungi</taxon>
        <taxon>Dikarya</taxon>
        <taxon>Ascomycota</taxon>
        <taxon>Pezizomycotina</taxon>
        <taxon>Leotiomycetes</taxon>
        <taxon>Helotiales</taxon>
        <taxon>Drepanopezizaceae</taxon>
        <taxon>Diplocarpon</taxon>
    </lineage>
</organism>
<dbReference type="InParanoid" id="A0A218YVJ5"/>
<dbReference type="STRING" id="503106.A0A218YVJ5"/>
<dbReference type="Proteomes" id="UP000242519">
    <property type="component" value="Unassembled WGS sequence"/>
</dbReference>
<evidence type="ECO:0000313" key="3">
    <source>
        <dbReference type="EMBL" id="OWO98943.1"/>
    </source>
</evidence>
<sequence length="423" mass="46751">MKNLQVIIRADRQDGNYGTKSHRGNEWHRSGRYGSKGTDGKHAIYPADGTLARDVPLNYRPPHVWNLSMSVAMVAGRNTKQKSGMAMIYSLMHVVITVEMAAWNRRAGRGANGTNSGRGADIEITIDEDDMGLLIVLIGQTTGAKPVEREDTAVLDPVAEELAEIIHSCGGITAVQVSGTVRRLLRPGSPRNQREPPQADDEVKIIGIMPGINRQIPGLQATCSLVLQYPLRLIDPVYPSLLPLVNTSQSSGRQDEMRARVMESDLSGTCCTRLCIENDSIPFFGQDEALLYMKSETLMLGERRILRKTFGVCETAHSLGARDMQLCLMLMPPSSRQDPIETLLSRQLTILQVSSLDTAVQVSSKYTHNRSSSYLVIHANTPGTFIRQLSGFIQHELMIELDIYDISLRGSSTLPSRVNIMEH</sequence>
<dbReference type="Pfam" id="PF25560">
    <property type="entry name" value="DUF7932"/>
    <property type="match status" value="1"/>
</dbReference>